<proteinExistence type="predicted"/>
<keyword evidence="4" id="KW-1185">Reference proteome</keyword>
<dbReference type="PANTHER" id="PTHR22947:SF39">
    <property type="entry name" value="MSP DOMAIN-CONTAINING PROTEIN"/>
    <property type="match status" value="1"/>
</dbReference>
<dbReference type="WBParaSite" id="HPBE_0000816501-mRNA-1">
    <property type="protein sequence ID" value="HPBE_0000816501-mRNA-1"/>
    <property type="gene ID" value="HPBE_0000816501"/>
</dbReference>
<accession>A0A3P7YE70</accession>
<dbReference type="InterPro" id="IPR013783">
    <property type="entry name" value="Ig-like_fold"/>
</dbReference>
<dbReference type="InterPro" id="IPR008962">
    <property type="entry name" value="PapD-like_sf"/>
</dbReference>
<dbReference type="Proteomes" id="UP000050761">
    <property type="component" value="Unassembled WGS sequence"/>
</dbReference>
<organism evidence="3">
    <name type="scientific">Heligmosomoides polygyrus</name>
    <name type="common">Parasitic roundworm</name>
    <dbReference type="NCBI Taxonomy" id="6339"/>
    <lineage>
        <taxon>Eukaryota</taxon>
        <taxon>Metazoa</taxon>
        <taxon>Ecdysozoa</taxon>
        <taxon>Nematoda</taxon>
        <taxon>Chromadorea</taxon>
        <taxon>Rhabditida</taxon>
        <taxon>Rhabditina</taxon>
        <taxon>Rhabditomorpha</taxon>
        <taxon>Strongyloidea</taxon>
        <taxon>Heligmosomidae</taxon>
        <taxon>Heligmosomoides</taxon>
    </lineage>
</organism>
<name>A0A3P7YE70_HELPZ</name>
<dbReference type="Pfam" id="PF00635">
    <property type="entry name" value="Motile_Sperm"/>
    <property type="match status" value="1"/>
</dbReference>
<reference evidence="3 4" key="1">
    <citation type="submission" date="2018-11" db="EMBL/GenBank/DDBJ databases">
        <authorList>
            <consortium name="Pathogen Informatics"/>
        </authorList>
    </citation>
    <scope>NUCLEOTIDE SEQUENCE [LARGE SCALE GENOMIC DNA]</scope>
</reference>
<dbReference type="PROSITE" id="PS50202">
    <property type="entry name" value="MSP"/>
    <property type="match status" value="1"/>
</dbReference>
<dbReference type="Gene3D" id="2.60.40.10">
    <property type="entry name" value="Immunoglobulins"/>
    <property type="match status" value="1"/>
</dbReference>
<dbReference type="AlphaFoldDB" id="A0A3P7YE70"/>
<protein>
    <recommendedName>
        <fullName evidence="1">Major sperm protein</fullName>
    </recommendedName>
</protein>
<gene>
    <name evidence="3" type="ORF">HPBE_LOCUS8166</name>
</gene>
<comment type="function">
    <text evidence="1">Central component in molecular interactions underlying sperm crawling. Forms an extensive filament system that extends from sperm villipoda, along the leading edge of the pseudopod.</text>
</comment>
<evidence type="ECO:0000313" key="4">
    <source>
        <dbReference type="Proteomes" id="UP000050761"/>
    </source>
</evidence>
<sequence length="205" mass="23579">METNKDTFVWSGYGGTKYLSIHNDTDSIHAVKIRCSDNALFRITPPLGTILPRETLTVKIHRTRAPIKPDKIVVLAIPHKISAIRYNNLDSLKAALTKARIDLDEDYLRATCDVFVTLLRRYMRTRGAIALKVKQMMDAYVRKLDTRALAHAYAVFNSRCAHDGRRHDYRVLGLAWTMYKRLDWNAMSAKTLYEHVHNQIVIVLP</sequence>
<dbReference type="SUPFAM" id="SSF49354">
    <property type="entry name" value="PapD-like"/>
    <property type="match status" value="1"/>
</dbReference>
<evidence type="ECO:0000313" key="3">
    <source>
        <dbReference type="EMBL" id="VDO75199.1"/>
    </source>
</evidence>
<keyword evidence="1" id="KW-0963">Cytoplasm</keyword>
<dbReference type="EMBL" id="UZAH01026076">
    <property type="protein sequence ID" value="VDO75199.1"/>
    <property type="molecule type" value="Genomic_DNA"/>
</dbReference>
<dbReference type="InterPro" id="IPR051774">
    <property type="entry name" value="Sperm-specific_class_P"/>
</dbReference>
<reference evidence="5" key="2">
    <citation type="submission" date="2019-09" db="UniProtKB">
        <authorList>
            <consortium name="WormBaseParasite"/>
        </authorList>
    </citation>
    <scope>IDENTIFICATION</scope>
</reference>
<evidence type="ECO:0000313" key="5">
    <source>
        <dbReference type="WBParaSite" id="HPBE_0000816501-mRNA-1"/>
    </source>
</evidence>
<dbReference type="OrthoDB" id="5859686at2759"/>
<keyword evidence="1" id="KW-0206">Cytoskeleton</keyword>
<evidence type="ECO:0000259" key="2">
    <source>
        <dbReference type="PROSITE" id="PS50202"/>
    </source>
</evidence>
<feature type="domain" description="MSP" evidence="2">
    <location>
        <begin position="1"/>
        <end position="104"/>
    </location>
</feature>
<dbReference type="PANTHER" id="PTHR22947">
    <property type="entry name" value="MAJOR SPERM PROTEIN"/>
    <property type="match status" value="1"/>
</dbReference>
<evidence type="ECO:0000256" key="1">
    <source>
        <dbReference type="RuleBase" id="RU003425"/>
    </source>
</evidence>
<dbReference type="InterPro" id="IPR000535">
    <property type="entry name" value="MSP_dom"/>
</dbReference>